<feature type="domain" description="AB hydrolase-1" evidence="1">
    <location>
        <begin position="201"/>
        <end position="302"/>
    </location>
</feature>
<dbReference type="SUPFAM" id="SSF53474">
    <property type="entry name" value="alpha/beta-Hydrolases"/>
    <property type="match status" value="1"/>
</dbReference>
<sequence length="416" mass="46851">MEMMFKLSLVILLSVFLTGCGNLLSLHSDLQDVENIYKEITVNVPTTDSPKRHVIVQLSDLNKSSVLTVNSMENTDKTTFPSFFNLTDYIFVFEDQNLDFTYQIDEPSYLFMQDTLVNNQVAIGPDNQVLDGIPTLDRLAVVPYLEFKVREERVGAIVSLDDPAFSKNAKEMGMWQPLQFVENDYGGIFFLDAYDPAKIPVLFIHGMGGSGQDFEEMIAFLDKDKYQPWLVNYPSSLSLTFLAHSVASLMRQLNDQYQYRPIHIVAHSMGGVLTQRYLNVCSVGNRCHSIRSFTSIASPFGGVPSAESGVKYSPVAMPSWTDLMPNGHAIKNLFPADQNNLRPPHLLIFGYDKGTGDIGASSDGTILMSSQLRVEAQEQAEEIYGFNYNHTDILNQPDVYTKIRAFWLRVESEQKE</sequence>
<dbReference type="RefSeq" id="WP_134836992.1">
    <property type="nucleotide sequence ID" value="NZ_SATR01000040.1"/>
</dbReference>
<protein>
    <submittedName>
        <fullName evidence="2">Alpha/beta fold hydrolase</fullName>
    </submittedName>
</protein>
<dbReference type="PROSITE" id="PS51257">
    <property type="entry name" value="PROKAR_LIPOPROTEIN"/>
    <property type="match status" value="1"/>
</dbReference>
<dbReference type="AlphaFoldDB" id="A0A4Y8WBI4"/>
<dbReference type="InterPro" id="IPR029058">
    <property type="entry name" value="AB_hydrolase_fold"/>
</dbReference>
<dbReference type="GO" id="GO:0016787">
    <property type="term" value="F:hydrolase activity"/>
    <property type="evidence" value="ECO:0007669"/>
    <property type="project" value="UniProtKB-KW"/>
</dbReference>
<evidence type="ECO:0000313" key="2">
    <source>
        <dbReference type="EMBL" id="TFH89925.1"/>
    </source>
</evidence>
<evidence type="ECO:0000313" key="3">
    <source>
        <dbReference type="Proteomes" id="UP000297753"/>
    </source>
</evidence>
<keyword evidence="3" id="KW-1185">Reference proteome</keyword>
<dbReference type="PANTHER" id="PTHR37946:SF1">
    <property type="entry name" value="SLL1969 PROTEIN"/>
    <property type="match status" value="1"/>
</dbReference>
<dbReference type="Proteomes" id="UP000297753">
    <property type="component" value="Unassembled WGS sequence"/>
</dbReference>
<keyword evidence="2" id="KW-0378">Hydrolase</keyword>
<gene>
    <name evidence="2" type="ORF">ELS82_19675</name>
</gene>
<accession>A0A4Y8WBI4</accession>
<dbReference type="Gene3D" id="3.40.50.1820">
    <property type="entry name" value="alpha/beta hydrolase"/>
    <property type="match status" value="1"/>
</dbReference>
<dbReference type="Pfam" id="PF12697">
    <property type="entry name" value="Abhydrolase_6"/>
    <property type="match status" value="1"/>
</dbReference>
<evidence type="ECO:0000259" key="1">
    <source>
        <dbReference type="Pfam" id="PF12697"/>
    </source>
</evidence>
<dbReference type="OrthoDB" id="869379at2"/>
<organism evidence="2 3">
    <name type="scientific">Vibrio ouci</name>
    <dbReference type="NCBI Taxonomy" id="2499078"/>
    <lineage>
        <taxon>Bacteria</taxon>
        <taxon>Pseudomonadati</taxon>
        <taxon>Pseudomonadota</taxon>
        <taxon>Gammaproteobacteria</taxon>
        <taxon>Vibrionales</taxon>
        <taxon>Vibrionaceae</taxon>
        <taxon>Vibrio</taxon>
    </lineage>
</organism>
<comment type="caution">
    <text evidence="2">The sequence shown here is derived from an EMBL/GenBank/DDBJ whole genome shotgun (WGS) entry which is preliminary data.</text>
</comment>
<proteinExistence type="predicted"/>
<dbReference type="EMBL" id="SATR01000040">
    <property type="protein sequence ID" value="TFH89925.1"/>
    <property type="molecule type" value="Genomic_DNA"/>
</dbReference>
<dbReference type="InterPro" id="IPR000073">
    <property type="entry name" value="AB_hydrolase_1"/>
</dbReference>
<reference evidence="2 3" key="1">
    <citation type="submission" date="2019-01" db="EMBL/GenBank/DDBJ databases">
        <title>Vibrio BEI176 sp. nov, a marine bacterium isolated from China: eastern marignal seas.</title>
        <authorList>
            <person name="Li B."/>
        </authorList>
    </citation>
    <scope>NUCLEOTIDE SEQUENCE [LARGE SCALE GENOMIC DNA]</scope>
    <source>
        <strain evidence="2 3">BEI176</strain>
    </source>
</reference>
<dbReference type="PANTHER" id="PTHR37946">
    <property type="entry name" value="SLL1969 PROTEIN"/>
    <property type="match status" value="1"/>
</dbReference>
<name>A0A4Y8WBI4_9VIBR</name>